<dbReference type="Proteomes" id="UP000294071">
    <property type="component" value="Unassembled WGS sequence"/>
</dbReference>
<dbReference type="AlphaFoldDB" id="A0A4Q2S0W9"/>
<evidence type="ECO:0000256" key="1">
    <source>
        <dbReference type="SAM" id="MobiDB-lite"/>
    </source>
</evidence>
<dbReference type="Pfam" id="PF02872">
    <property type="entry name" value="5_nucleotid_C"/>
    <property type="match status" value="1"/>
</dbReference>
<gene>
    <name evidence="5" type="ORF">EUA93_06410</name>
</gene>
<evidence type="ECO:0000259" key="4">
    <source>
        <dbReference type="Pfam" id="PF06439"/>
    </source>
</evidence>
<dbReference type="OrthoDB" id="3751446at2"/>
<sequence>MTQSVPTRWRRTLTALVSLAVGAGGVVAASPAPASAAPGDTMIAWLEVEKGAIAGNPGLDQGDHGNFSGESSYTFRDPGMRSTMSFTAPEAGTYPVWIRYSAGGLGNAADDNVTRKMGLLVNGGARQVLSYPATFVPGEADQHDGWERWSWTRTDVALTAGANTLALDCQRTADNGGDETCRLNFDAVQVGGTAPTGGTAAAGTTPAAPCTASTTIPAGATRLFDGTFASFDGTIAAPKWHKAGAGGYGFQTDCTLRGFRGQGTTWTTAQQSGPYTLGVDFLRGSATSASSVYVGSTSNGSASPTGGYQVRIGASDTGTIVTTEGNVSTAPDATALAAALKPQGQWNSLAVQVTPARIRLLLNGTVVNAVDRTAPMTGYVGLENRAGDTAAGNVRFRNIYSASGVVLGQSAPVRRATLANGTTVNRGAESTLGNLVADAQRWATRTAATGNAKLALVSPTRLNADLVAAGSGLTYAQAAAAVADEPVVTLRLTGAQIKAILEQQWQPAAATPGFLRLGASSGFTWTQDATRPAGDRITGMWLAGTEVPLTGTDNIVVAAAQSLVAGGDNFTGFAAGGPSTARTSTVAALAAYVGDRSASAPLAAPLAQAAVDVHVPDGAPSSYVAGTTYAVDLASWSYSGATDPKDATVEVSVGNRAIGTFPVDNTVTDDPTDLHGRVAVRATLPVDLPAGATTVRIVGTTTGTTVQRPIVVTAAPTNPTPNPTPDPTPDPTPSPTPNPAPQTGPVPVQPAPSKARPGIKVAVKPGKVVARRTRAKLAITVSAGGATPTGTVTVRLGKVRLEKRLIRGRATIWLPVFARPGTTRVSVSYGGDARTLTTTRSFQVRAVAP</sequence>
<dbReference type="InterPro" id="IPR036907">
    <property type="entry name" value="5'-Nucleotdase_C_sf"/>
</dbReference>
<dbReference type="GO" id="GO:0008768">
    <property type="term" value="F:UDP-sugar diphosphatase activity"/>
    <property type="evidence" value="ECO:0007669"/>
    <property type="project" value="TreeGrafter"/>
</dbReference>
<dbReference type="InterPro" id="IPR006179">
    <property type="entry name" value="5_nucleotidase/apyrase"/>
</dbReference>
<dbReference type="GO" id="GO:0008253">
    <property type="term" value="F:5'-nucleotidase activity"/>
    <property type="evidence" value="ECO:0007669"/>
    <property type="project" value="TreeGrafter"/>
</dbReference>
<dbReference type="InterPro" id="IPR010496">
    <property type="entry name" value="AL/BT2_dom"/>
</dbReference>
<feature type="signal peptide" evidence="2">
    <location>
        <begin position="1"/>
        <end position="28"/>
    </location>
</feature>
<dbReference type="InterPro" id="IPR008979">
    <property type="entry name" value="Galactose-bd-like_sf"/>
</dbReference>
<accession>A0A4Q2S0W9</accession>
<keyword evidence="6" id="KW-1185">Reference proteome</keyword>
<dbReference type="SUPFAM" id="SSF49785">
    <property type="entry name" value="Galactose-binding domain-like"/>
    <property type="match status" value="1"/>
</dbReference>
<evidence type="ECO:0000259" key="3">
    <source>
        <dbReference type="Pfam" id="PF02872"/>
    </source>
</evidence>
<dbReference type="PANTHER" id="PTHR11575:SF24">
    <property type="entry name" value="5'-NUCLEOTIDASE"/>
    <property type="match status" value="1"/>
</dbReference>
<dbReference type="Pfam" id="PF06439">
    <property type="entry name" value="3keto-disac_hyd"/>
    <property type="match status" value="1"/>
</dbReference>
<feature type="domain" description="3-keto-alpha-glucoside-1,2-lyase/3-keto-2-hydroxy-glucal hydratase" evidence="4">
    <location>
        <begin position="220"/>
        <end position="399"/>
    </location>
</feature>
<evidence type="ECO:0000313" key="6">
    <source>
        <dbReference type="Proteomes" id="UP000294071"/>
    </source>
</evidence>
<dbReference type="InterPro" id="IPR008334">
    <property type="entry name" value="5'-Nucleotdase_C"/>
</dbReference>
<feature type="compositionally biased region" description="Low complexity" evidence="1">
    <location>
        <begin position="708"/>
        <end position="717"/>
    </location>
</feature>
<dbReference type="SUPFAM" id="SSF55816">
    <property type="entry name" value="5'-nucleotidase (syn. UDP-sugar hydrolase), C-terminal domain"/>
    <property type="match status" value="1"/>
</dbReference>
<keyword evidence="2" id="KW-0732">Signal</keyword>
<evidence type="ECO:0000313" key="5">
    <source>
        <dbReference type="EMBL" id="RYB94015.1"/>
    </source>
</evidence>
<dbReference type="PANTHER" id="PTHR11575">
    <property type="entry name" value="5'-NUCLEOTIDASE-RELATED"/>
    <property type="match status" value="1"/>
</dbReference>
<dbReference type="Gene3D" id="2.60.120.260">
    <property type="entry name" value="Galactose-binding domain-like"/>
    <property type="match status" value="1"/>
</dbReference>
<comment type="caution">
    <text evidence="5">The sequence shown here is derived from an EMBL/GenBank/DDBJ whole genome shotgun (WGS) entry which is preliminary data.</text>
</comment>
<dbReference type="GO" id="GO:0009166">
    <property type="term" value="P:nucleotide catabolic process"/>
    <property type="evidence" value="ECO:0007669"/>
    <property type="project" value="InterPro"/>
</dbReference>
<reference evidence="5 6" key="1">
    <citation type="submission" date="2019-01" db="EMBL/GenBank/DDBJ databases">
        <title>Novel species of Nocardioides.</title>
        <authorList>
            <person name="Liu Q."/>
            <person name="Xin Y.-H."/>
        </authorList>
    </citation>
    <scope>NUCLEOTIDE SEQUENCE [LARGE SCALE GENOMIC DNA]</scope>
    <source>
        <strain evidence="5 6">CGMCC 4.6882</strain>
    </source>
</reference>
<dbReference type="EMBL" id="SDWT01000001">
    <property type="protein sequence ID" value="RYB94015.1"/>
    <property type="molecule type" value="Genomic_DNA"/>
</dbReference>
<feature type="chain" id="PRO_5038422102" evidence="2">
    <location>
        <begin position="29"/>
        <end position="849"/>
    </location>
</feature>
<dbReference type="Gene3D" id="2.60.120.560">
    <property type="entry name" value="Exo-inulinase, domain 1"/>
    <property type="match status" value="1"/>
</dbReference>
<organism evidence="5 6">
    <name type="scientific">Nocardioides oleivorans</name>
    <dbReference type="NCBI Taxonomy" id="273676"/>
    <lineage>
        <taxon>Bacteria</taxon>
        <taxon>Bacillati</taxon>
        <taxon>Actinomycetota</taxon>
        <taxon>Actinomycetes</taxon>
        <taxon>Propionibacteriales</taxon>
        <taxon>Nocardioidaceae</taxon>
        <taxon>Nocardioides</taxon>
    </lineage>
</organism>
<dbReference type="GO" id="GO:0030288">
    <property type="term" value="C:outer membrane-bounded periplasmic space"/>
    <property type="evidence" value="ECO:0007669"/>
    <property type="project" value="TreeGrafter"/>
</dbReference>
<protein>
    <submittedName>
        <fullName evidence="5">DUF1080 domain-containing protein</fullName>
    </submittedName>
</protein>
<feature type="compositionally biased region" description="Pro residues" evidence="1">
    <location>
        <begin position="718"/>
        <end position="750"/>
    </location>
</feature>
<proteinExistence type="predicted"/>
<feature type="domain" description="5'-Nucleotidase C-terminal" evidence="3">
    <location>
        <begin position="423"/>
        <end position="574"/>
    </location>
</feature>
<feature type="region of interest" description="Disordered" evidence="1">
    <location>
        <begin position="708"/>
        <end position="757"/>
    </location>
</feature>
<dbReference type="Gene3D" id="3.90.780.10">
    <property type="entry name" value="5'-Nucleotidase, C-terminal domain"/>
    <property type="match status" value="1"/>
</dbReference>
<dbReference type="RefSeq" id="WP_129399371.1">
    <property type="nucleotide sequence ID" value="NZ_SDWT01000001.1"/>
</dbReference>
<evidence type="ECO:0000256" key="2">
    <source>
        <dbReference type="SAM" id="SignalP"/>
    </source>
</evidence>
<name>A0A4Q2S0W9_9ACTN</name>